<organism evidence="3 4">
    <name type="scientific">Xenoophorus captivus</name>
    <dbReference type="NCBI Taxonomy" id="1517983"/>
    <lineage>
        <taxon>Eukaryota</taxon>
        <taxon>Metazoa</taxon>
        <taxon>Chordata</taxon>
        <taxon>Craniata</taxon>
        <taxon>Vertebrata</taxon>
        <taxon>Euteleostomi</taxon>
        <taxon>Actinopterygii</taxon>
        <taxon>Neopterygii</taxon>
        <taxon>Teleostei</taxon>
        <taxon>Neoteleostei</taxon>
        <taxon>Acanthomorphata</taxon>
        <taxon>Ovalentaria</taxon>
        <taxon>Atherinomorphae</taxon>
        <taxon>Cyprinodontiformes</taxon>
        <taxon>Goodeidae</taxon>
        <taxon>Xenoophorus</taxon>
    </lineage>
</organism>
<reference evidence="3 4" key="1">
    <citation type="submission" date="2021-06" db="EMBL/GenBank/DDBJ databases">
        <authorList>
            <person name="Palmer J.M."/>
        </authorList>
    </citation>
    <scope>NUCLEOTIDE SEQUENCE [LARGE SCALE GENOMIC DNA]</scope>
    <source>
        <strain evidence="3 4">XC_2019</strain>
        <tissue evidence="3">Muscle</tissue>
    </source>
</reference>
<dbReference type="PANTHER" id="PTHR10316:SF41">
    <property type="entry name" value="MAGI FAMILY MEMBER, X-LINKED A-RELATED"/>
    <property type="match status" value="1"/>
</dbReference>
<feature type="region of interest" description="Disordered" evidence="1">
    <location>
        <begin position="128"/>
        <end position="152"/>
    </location>
</feature>
<dbReference type="InterPro" id="IPR036034">
    <property type="entry name" value="PDZ_sf"/>
</dbReference>
<evidence type="ECO:0000313" key="4">
    <source>
        <dbReference type="Proteomes" id="UP001434883"/>
    </source>
</evidence>
<keyword evidence="4" id="KW-1185">Reference proteome</keyword>
<dbReference type="InterPro" id="IPR001478">
    <property type="entry name" value="PDZ"/>
</dbReference>
<protein>
    <recommendedName>
        <fullName evidence="2">PDZ domain-containing protein</fullName>
    </recommendedName>
</protein>
<evidence type="ECO:0000256" key="1">
    <source>
        <dbReference type="SAM" id="MobiDB-lite"/>
    </source>
</evidence>
<dbReference type="EMBL" id="JAHRIN010058863">
    <property type="protein sequence ID" value="MEQ2211291.1"/>
    <property type="molecule type" value="Genomic_DNA"/>
</dbReference>
<dbReference type="PANTHER" id="PTHR10316">
    <property type="entry name" value="MEMBRANE ASSOCIATED GUANYLATE KINASE-RELATED"/>
    <property type="match status" value="1"/>
</dbReference>
<dbReference type="PROSITE" id="PS50106">
    <property type="entry name" value="PDZ"/>
    <property type="match status" value="1"/>
</dbReference>
<dbReference type="Pfam" id="PF00595">
    <property type="entry name" value="PDZ"/>
    <property type="match status" value="1"/>
</dbReference>
<dbReference type="SUPFAM" id="SSF50156">
    <property type="entry name" value="PDZ domain-like"/>
    <property type="match status" value="1"/>
</dbReference>
<accession>A0ABV0RSZ1</accession>
<feature type="compositionally biased region" description="Basic residues" evidence="1">
    <location>
        <begin position="132"/>
        <end position="144"/>
    </location>
</feature>
<feature type="domain" description="PDZ" evidence="2">
    <location>
        <begin position="23"/>
        <end position="88"/>
    </location>
</feature>
<gene>
    <name evidence="3" type="ORF">XENOCAPTIV_021574</name>
</gene>
<dbReference type="SMART" id="SM00228">
    <property type="entry name" value="PDZ"/>
    <property type="match status" value="1"/>
</dbReference>
<evidence type="ECO:0000313" key="3">
    <source>
        <dbReference type="EMBL" id="MEQ2211291.1"/>
    </source>
</evidence>
<evidence type="ECO:0000259" key="2">
    <source>
        <dbReference type="PROSITE" id="PS50106"/>
    </source>
</evidence>
<dbReference type="Proteomes" id="UP001434883">
    <property type="component" value="Unassembled WGS sequence"/>
</dbReference>
<dbReference type="Gene3D" id="2.30.42.10">
    <property type="match status" value="2"/>
</dbReference>
<proteinExistence type="predicted"/>
<comment type="caution">
    <text evidence="3">The sequence shown here is derived from an EMBL/GenBank/DDBJ whole genome shotgun (WGS) entry which is preliminary data.</text>
</comment>
<name>A0ABV0RSZ1_9TELE</name>
<sequence>MGMITLPFTLSNFVIQRDSRYYSVDLDRGPSGFGFSLRGGSEYNMGLYVSDQLVEINGDSTTGMTHSQAVEMIRRGGHRIHLVLKRGNGYTDFVFSPSFLFTCPAHEHRITSPSLLYNPKEQGLAAVNSAGRRGHRSNQKRRSKSVGDKERVEELEGTVDLLESEEDKVFLPIPSPVHRLPKPKENWEVKTDETSDMAAEYRGLKRDEEQERLQDRASGVELNDNEENYDAESVTFERPLPGVALVDPKWQRESFSFLTSTWSVDQLGDAESESGDSQSDGSLSAASISGLSVAAGALPGPWLVPGQQSLVHFVCEEHRRGGRRTRQRGRRSAVS</sequence>